<reference evidence="3 4" key="1">
    <citation type="submission" date="2019-12" db="EMBL/GenBank/DDBJ databases">
        <title>Draft genome sequence of Pseudomonas otitidis recovered from a chicken carcass.</title>
        <authorList>
            <person name="Vieira T.R."/>
            <person name="Oliviera E.F.C."/>
            <person name="Silva N.M.V."/>
            <person name="Sambrano G.E."/>
            <person name="Cibulski S.P."/>
            <person name="Cardoso M.R.I."/>
        </authorList>
    </citation>
    <scope>NUCLEOTIDE SEQUENCE [LARGE SCALE GENOMIC DNA]</scope>
    <source>
        <strain evidence="3 4">25_K</strain>
    </source>
</reference>
<feature type="coiled-coil region" evidence="1">
    <location>
        <begin position="67"/>
        <end position="94"/>
    </location>
</feature>
<keyword evidence="2" id="KW-0472">Membrane</keyword>
<dbReference type="EMBL" id="WTFN01000074">
    <property type="protein sequence ID" value="MWK58901.1"/>
    <property type="molecule type" value="Genomic_DNA"/>
</dbReference>
<keyword evidence="2" id="KW-0812">Transmembrane</keyword>
<feature type="transmembrane region" description="Helical" evidence="2">
    <location>
        <begin position="193"/>
        <end position="217"/>
    </location>
</feature>
<comment type="caution">
    <text evidence="3">The sequence shown here is derived from an EMBL/GenBank/DDBJ whole genome shotgun (WGS) entry which is preliminary data.</text>
</comment>
<dbReference type="RefSeq" id="WP_160482184.1">
    <property type="nucleotide sequence ID" value="NZ_WTFN01000074.1"/>
</dbReference>
<evidence type="ECO:0000313" key="3">
    <source>
        <dbReference type="EMBL" id="MWK58901.1"/>
    </source>
</evidence>
<keyword evidence="2" id="KW-1133">Transmembrane helix</keyword>
<proteinExistence type="predicted"/>
<name>A0A7X3HBF2_9GAMM</name>
<evidence type="ECO:0000256" key="1">
    <source>
        <dbReference type="SAM" id="Coils"/>
    </source>
</evidence>
<accession>A0A7X3HBF2</accession>
<dbReference type="Proteomes" id="UP000461288">
    <property type="component" value="Unassembled WGS sequence"/>
</dbReference>
<feature type="transmembrane region" description="Helical" evidence="2">
    <location>
        <begin position="149"/>
        <end position="167"/>
    </location>
</feature>
<organism evidence="3 4">
    <name type="scientific">Metapseudomonas otitidis</name>
    <dbReference type="NCBI Taxonomy" id="319939"/>
    <lineage>
        <taxon>Bacteria</taxon>
        <taxon>Pseudomonadati</taxon>
        <taxon>Pseudomonadota</taxon>
        <taxon>Gammaproteobacteria</taxon>
        <taxon>Pseudomonadales</taxon>
        <taxon>Pseudomonadaceae</taxon>
        <taxon>Metapseudomonas</taxon>
    </lineage>
</organism>
<dbReference type="AlphaFoldDB" id="A0A7X3HBF2"/>
<evidence type="ECO:0000313" key="4">
    <source>
        <dbReference type="Proteomes" id="UP000461288"/>
    </source>
</evidence>
<protein>
    <submittedName>
        <fullName evidence="3">Uncharacterized protein</fullName>
    </submittedName>
</protein>
<gene>
    <name evidence="3" type="ORF">GO594_23200</name>
</gene>
<evidence type="ECO:0000256" key="2">
    <source>
        <dbReference type="SAM" id="Phobius"/>
    </source>
</evidence>
<sequence>MSRRKKKENPVALLIIWVLGLLLIIFTVLASLIIWLGWAACELLYGNHPRTPEEADILLDRSERQELANADRHIREVEARLAQIEIEGQQLRRRKDGLFHAGSNLGAQLNAEIDELVRDLSDSQAICHELLARPDERLRDWAAPLSRLIAFRWAVVVYLVCILYATLLKPVSVVHMNQIILEWLNAYLPPLSIPVYGGMALASIVASCAAGAAYLLYSRLIHGHYARQLPGR</sequence>
<feature type="transmembrane region" description="Helical" evidence="2">
    <location>
        <begin position="12"/>
        <end position="38"/>
    </location>
</feature>
<keyword evidence="1" id="KW-0175">Coiled coil</keyword>